<dbReference type="GO" id="GO:0006508">
    <property type="term" value="P:proteolysis"/>
    <property type="evidence" value="ECO:0007669"/>
    <property type="project" value="InterPro"/>
</dbReference>
<dbReference type="SMART" id="SM00020">
    <property type="entry name" value="Tryp_SPc"/>
    <property type="match status" value="1"/>
</dbReference>
<feature type="region of interest" description="Disordered" evidence="3">
    <location>
        <begin position="274"/>
        <end position="314"/>
    </location>
</feature>
<feature type="transmembrane region" description="Helical" evidence="4">
    <location>
        <begin position="21"/>
        <end position="40"/>
    </location>
</feature>
<dbReference type="PANTHER" id="PTHR24256">
    <property type="entry name" value="TRYPTASE-RELATED"/>
    <property type="match status" value="1"/>
</dbReference>
<protein>
    <submittedName>
        <fullName evidence="5">Uncharacterized protein</fullName>
    </submittedName>
</protein>
<comment type="similarity">
    <text evidence="2">Belongs to the peptidase S1 family. CLIP subfamily.</text>
</comment>
<feature type="region of interest" description="Disordered" evidence="3">
    <location>
        <begin position="1332"/>
        <end position="1377"/>
    </location>
</feature>
<feature type="compositionally biased region" description="Polar residues" evidence="3">
    <location>
        <begin position="983"/>
        <end position="1000"/>
    </location>
</feature>
<feature type="compositionally biased region" description="Basic and acidic residues" evidence="3">
    <location>
        <begin position="479"/>
        <end position="493"/>
    </location>
</feature>
<dbReference type="SUPFAM" id="SSF50494">
    <property type="entry name" value="Trypsin-like serine proteases"/>
    <property type="match status" value="1"/>
</dbReference>
<dbReference type="InterPro" id="IPR043504">
    <property type="entry name" value="Peptidase_S1_PA_chymotrypsin"/>
</dbReference>
<feature type="region of interest" description="Disordered" evidence="3">
    <location>
        <begin position="367"/>
        <end position="940"/>
    </location>
</feature>
<dbReference type="InterPro" id="IPR009003">
    <property type="entry name" value="Peptidase_S1_PA"/>
</dbReference>
<evidence type="ECO:0000256" key="3">
    <source>
        <dbReference type="SAM" id="MobiDB-lite"/>
    </source>
</evidence>
<dbReference type="InterPro" id="IPR051487">
    <property type="entry name" value="Ser/Thr_Proteases_Immune/Dev"/>
</dbReference>
<feature type="compositionally biased region" description="Basic and acidic residues" evidence="3">
    <location>
        <begin position="718"/>
        <end position="730"/>
    </location>
</feature>
<feature type="compositionally biased region" description="Basic and acidic residues" evidence="3">
    <location>
        <begin position="300"/>
        <end position="314"/>
    </location>
</feature>
<feature type="compositionally biased region" description="Polar residues" evidence="3">
    <location>
        <begin position="873"/>
        <end position="884"/>
    </location>
</feature>
<feature type="compositionally biased region" description="Polar residues" evidence="3">
    <location>
        <begin position="1035"/>
        <end position="1074"/>
    </location>
</feature>
<feature type="compositionally biased region" description="Acidic residues" evidence="3">
    <location>
        <begin position="538"/>
        <end position="547"/>
    </location>
</feature>
<dbReference type="GO" id="GO:0004252">
    <property type="term" value="F:serine-type endopeptidase activity"/>
    <property type="evidence" value="ECO:0007669"/>
    <property type="project" value="InterPro"/>
</dbReference>
<reference evidence="5" key="1">
    <citation type="submission" date="2020-11" db="EMBL/GenBank/DDBJ databases">
        <authorList>
            <person name="Tran Van P."/>
        </authorList>
    </citation>
    <scope>NUCLEOTIDE SEQUENCE</scope>
</reference>
<proteinExistence type="inferred from homology"/>
<feature type="compositionally biased region" description="Basic and acidic residues" evidence="3">
    <location>
        <begin position="1357"/>
        <end position="1370"/>
    </location>
</feature>
<feature type="compositionally biased region" description="Low complexity" evidence="3">
    <location>
        <begin position="923"/>
        <end position="932"/>
    </location>
</feature>
<feature type="compositionally biased region" description="Basic and acidic residues" evidence="3">
    <location>
        <begin position="901"/>
        <end position="922"/>
    </location>
</feature>
<feature type="compositionally biased region" description="Basic and acidic residues" evidence="3">
    <location>
        <begin position="1025"/>
        <end position="1034"/>
    </location>
</feature>
<gene>
    <name evidence="5" type="ORF">CTOB1V02_LOCUS2015</name>
</gene>
<evidence type="ECO:0000313" key="5">
    <source>
        <dbReference type="EMBL" id="CAD7224045.1"/>
    </source>
</evidence>
<dbReference type="PROSITE" id="PS50240">
    <property type="entry name" value="TRYPSIN_DOM"/>
    <property type="match status" value="1"/>
</dbReference>
<feature type="compositionally biased region" description="Basic and acidic residues" evidence="3">
    <location>
        <begin position="809"/>
        <end position="837"/>
    </location>
</feature>
<keyword evidence="1" id="KW-1015">Disulfide bond</keyword>
<evidence type="ECO:0000256" key="1">
    <source>
        <dbReference type="ARBA" id="ARBA00023157"/>
    </source>
</evidence>
<dbReference type="EMBL" id="OB660298">
    <property type="protein sequence ID" value="CAD7224045.1"/>
    <property type="molecule type" value="Genomic_DNA"/>
</dbReference>
<dbReference type="Pfam" id="PF00089">
    <property type="entry name" value="Trypsin"/>
    <property type="match status" value="2"/>
</dbReference>
<feature type="compositionally biased region" description="Polar residues" evidence="3">
    <location>
        <begin position="634"/>
        <end position="650"/>
    </location>
</feature>
<keyword evidence="4" id="KW-1133">Transmembrane helix</keyword>
<accession>A0A7R8ZL43</accession>
<evidence type="ECO:0000256" key="2">
    <source>
        <dbReference type="ARBA" id="ARBA00024195"/>
    </source>
</evidence>
<feature type="compositionally biased region" description="Basic residues" evidence="3">
    <location>
        <begin position="284"/>
        <end position="299"/>
    </location>
</feature>
<feature type="compositionally biased region" description="Acidic residues" evidence="3">
    <location>
        <begin position="695"/>
        <end position="704"/>
    </location>
</feature>
<feature type="compositionally biased region" description="Polar residues" evidence="3">
    <location>
        <begin position="780"/>
        <end position="793"/>
    </location>
</feature>
<feature type="compositionally biased region" description="Acidic residues" evidence="3">
    <location>
        <begin position="839"/>
        <end position="849"/>
    </location>
</feature>
<evidence type="ECO:0000256" key="4">
    <source>
        <dbReference type="SAM" id="Phobius"/>
    </source>
</evidence>
<dbReference type="InterPro" id="IPR001254">
    <property type="entry name" value="Trypsin_dom"/>
</dbReference>
<feature type="compositionally biased region" description="Polar residues" evidence="3">
    <location>
        <begin position="450"/>
        <end position="468"/>
    </location>
</feature>
<keyword evidence="4" id="KW-0812">Transmembrane</keyword>
<feature type="compositionally biased region" description="Basic and acidic residues" evidence="3">
    <location>
        <begin position="766"/>
        <end position="779"/>
    </location>
</feature>
<keyword evidence="4" id="KW-0472">Membrane</keyword>
<feature type="region of interest" description="Disordered" evidence="3">
    <location>
        <begin position="976"/>
        <end position="1098"/>
    </location>
</feature>
<dbReference type="OrthoDB" id="6380398at2759"/>
<feature type="compositionally biased region" description="Basic and acidic residues" evidence="3">
    <location>
        <begin position="580"/>
        <end position="605"/>
    </location>
</feature>
<feature type="compositionally biased region" description="Basic and acidic residues" evidence="3">
    <location>
        <begin position="850"/>
        <end position="872"/>
    </location>
</feature>
<name>A0A7R8ZL43_9CRUS</name>
<sequence length="1457" mass="159989">MPDDAPLPPLRHPSPRLKCSLCHPVMFLFLGAIICVWTSVLHAKPIVDPGVFVIQGVPTCGNGKGYCVLGNKCEVDDDFKLDLTGHCKGLQTAFSPAADFICCRENLPEYDLHPKKPKQQTSSDHTNSFVDLIFSDSVPWSPSPTSSSFLSKPEDDDNVELVEIVDVITDGSGVVDLITRPFTETQPQDYILKPTEAPSVNITWLQNYFQTIDSGGSSATRRPDAELTFNNIGREDPAVRGSTSGSVGTALHEAGIAAKVAEVTASGGYVVRRSRSDDQFKGSSNRHSKQRGGRASHRQGRLDKQWRTERTPKESSVDVVGIPLLHRIVNDPPPRPPVEKIKDPIQIYFPPETTPAPNYYIPPVQNEQQQTVDEQPGGADPSDVSAKIRGDDNVELDLETPDNEKRVNAVEVPSDSQAIEENQQENEDFDEELAEVLDRINEDSIEEAETSISSLGNSDESSPDLQQESTEHLSVVGTESEKETLSENTEGKETTGSVRQAAGTENVEVQIRPAEENKGLTPEAETQELKDEGISTSDADEFEEETVNENPVVNDDIAEDYEPDFQGSSEGISDEVIQDNSKEDEKEEKEVEKSEERRPEADNDIVKATQGGNDAHHLQQINDIVKIAQETEGDLQSSSNDAGEANSLSSDVDLAEGSSSKVEKVAQESDGNPQSDEDFLETVPDFPNNQQELSLFDDTEESVEQQELQHIGIEESQDLEHPQQVDERKSSSVSELQEASIAEEEDTTQQQKKTSDEPQGTEEEDGSSKDDSSSEEKQDTNLQQQDAVTQQTEGAEKEDVSSEEGADAVQHDEEADAVQHNEEEVDAVQHDSTHVAVEDSTDSEGDTSTENEKDQKLKESSAEKGGSADEARSATTEQQNLTDQESTDVKLQTGAGQGDEQESKTSTEKDQGNSLGEEKRSTEQSSSTEPSEGVSVEASEFTTVQQLQIISEQVSDEAGESNVQNILAEEVEEQFVKQKENGQVEQVGQGDTENESIQESSTEEVGMGQITGAGDGKEETEEDGSDKTKEHVTESEGQTLHQSLEFQSTNHDNITQDGSGESVGDSIQHNSGSPQEAVLESPVPLQDTSNGANGKTPVESEFHYYDAITTEKSTTTNYEYSTMVPIESMIQPQECGISGKNHGHQFNRRRLQQSPEVPLPFFFRGLHGRYLGVVSGQVTSTVVWCWMAAFVEKNPNGNDKFLCTGALIEQDLVVSTASCLKKLFERGLQNFRVILGDSNLKLDLDVNDNFGVQYRFGKVKTQRIAKLEQPITLSMTVCLLCLPMEGKDFSDSICTVTGYSKPILTEQEKQNPYLNDLTEGVLRQASFPVMPGESCEETVTGRRRKFSRSQDLEEESPEAKPYKYHKEAPPKESSSSNEPLYNILCTGGPAGEKACIETLDSGSPLACNINGQYYLAGILSSNVGCSEEALPSIYTNIARYLRWLRINYMRMLGFIID</sequence>
<feature type="compositionally biased region" description="Acidic residues" evidence="3">
    <location>
        <begin position="422"/>
        <end position="435"/>
    </location>
</feature>
<dbReference type="Gene3D" id="2.40.10.10">
    <property type="entry name" value="Trypsin-like serine proteases"/>
    <property type="match status" value="1"/>
</dbReference>
<organism evidence="5">
    <name type="scientific">Cyprideis torosa</name>
    <dbReference type="NCBI Taxonomy" id="163714"/>
    <lineage>
        <taxon>Eukaryota</taxon>
        <taxon>Metazoa</taxon>
        <taxon>Ecdysozoa</taxon>
        <taxon>Arthropoda</taxon>
        <taxon>Crustacea</taxon>
        <taxon>Oligostraca</taxon>
        <taxon>Ostracoda</taxon>
        <taxon>Podocopa</taxon>
        <taxon>Podocopida</taxon>
        <taxon>Cytherocopina</taxon>
        <taxon>Cytheroidea</taxon>
        <taxon>Cytherideidae</taxon>
        <taxon>Cyprideis</taxon>
    </lineage>
</organism>